<reference evidence="3" key="1">
    <citation type="journal article" date="2019" name="Int. J. Syst. Evol. Microbiol.">
        <title>The Global Catalogue of Microorganisms (GCM) 10K type strain sequencing project: providing services to taxonomists for standard genome sequencing and annotation.</title>
        <authorList>
            <consortium name="The Broad Institute Genomics Platform"/>
            <consortium name="The Broad Institute Genome Sequencing Center for Infectious Disease"/>
            <person name="Wu L."/>
            <person name="Ma J."/>
        </authorList>
    </citation>
    <scope>NUCLEOTIDE SEQUENCE [LARGE SCALE GENOMIC DNA]</scope>
    <source>
        <strain evidence="3">JCM 13852</strain>
    </source>
</reference>
<dbReference type="InterPro" id="IPR000073">
    <property type="entry name" value="AB_hydrolase_1"/>
</dbReference>
<dbReference type="InterPro" id="IPR029058">
    <property type="entry name" value="AB_hydrolase_fold"/>
</dbReference>
<keyword evidence="3" id="KW-1185">Reference proteome</keyword>
<gene>
    <name evidence="2" type="ORF">ACFP2V_10605</name>
</gene>
<dbReference type="GO" id="GO:0016787">
    <property type="term" value="F:hydrolase activity"/>
    <property type="evidence" value="ECO:0007669"/>
    <property type="project" value="UniProtKB-KW"/>
</dbReference>
<dbReference type="Gene3D" id="3.40.50.1820">
    <property type="entry name" value="alpha/beta hydrolase"/>
    <property type="match status" value="1"/>
</dbReference>
<dbReference type="PRINTS" id="PR00412">
    <property type="entry name" value="EPOXHYDRLASE"/>
</dbReference>
<organism evidence="2 3">
    <name type="scientific">Streptomyces incanus</name>
    <dbReference type="NCBI Taxonomy" id="887453"/>
    <lineage>
        <taxon>Bacteria</taxon>
        <taxon>Bacillati</taxon>
        <taxon>Actinomycetota</taxon>
        <taxon>Actinomycetes</taxon>
        <taxon>Kitasatosporales</taxon>
        <taxon>Streptomycetaceae</taxon>
        <taxon>Streptomyces</taxon>
    </lineage>
</organism>
<sequence length="282" mass="31758">MHHNHTVRWELPEAYETGDGVVRWARLGTGGSPVVLVHGTPYSSFLWRDVAPALARTRTVYVFDHLGYGQSDKHEGQDLTLTTQAHRFARLLDHWGLDEPSVVAGDIGGAVVLRAYLLESARYRDLTIFDAVSGGSWERGLFRLIRENPEVFAALPGYAHEALVASHLRNASHRGLRPDVLEAYLAPWRGPEGQAAYYRQYRQLAEADTRPYEDLLGTITVPVRLLWGRHDRILPPEYGTWLHDRIPHSTLHWIDDAGHLLQEDAPARLIAHLLDELPPAAS</sequence>
<evidence type="ECO:0000313" key="2">
    <source>
        <dbReference type="EMBL" id="MFC5670549.1"/>
    </source>
</evidence>
<name>A0ABW0XNK4_9ACTN</name>
<dbReference type="PANTHER" id="PTHR43689">
    <property type="entry name" value="HYDROLASE"/>
    <property type="match status" value="1"/>
</dbReference>
<dbReference type="PRINTS" id="PR00111">
    <property type="entry name" value="ABHYDROLASE"/>
</dbReference>
<dbReference type="EMBL" id="JBHSPC010000027">
    <property type="protein sequence ID" value="MFC5670549.1"/>
    <property type="molecule type" value="Genomic_DNA"/>
</dbReference>
<dbReference type="InterPro" id="IPR000639">
    <property type="entry name" value="Epox_hydrolase-like"/>
</dbReference>
<accession>A0ABW0XNK4</accession>
<evidence type="ECO:0000313" key="3">
    <source>
        <dbReference type="Proteomes" id="UP001596183"/>
    </source>
</evidence>
<dbReference type="RefSeq" id="WP_381209023.1">
    <property type="nucleotide sequence ID" value="NZ_JBHSPC010000027.1"/>
</dbReference>
<dbReference type="SUPFAM" id="SSF53474">
    <property type="entry name" value="alpha/beta-Hydrolases"/>
    <property type="match status" value="1"/>
</dbReference>
<dbReference type="Pfam" id="PF00561">
    <property type="entry name" value="Abhydrolase_1"/>
    <property type="match status" value="1"/>
</dbReference>
<evidence type="ECO:0000259" key="1">
    <source>
        <dbReference type="Pfam" id="PF00561"/>
    </source>
</evidence>
<proteinExistence type="predicted"/>
<protein>
    <submittedName>
        <fullName evidence="2">Alpha/beta fold hydrolase</fullName>
    </submittedName>
</protein>
<feature type="domain" description="AB hydrolase-1" evidence="1">
    <location>
        <begin position="33"/>
        <end position="266"/>
    </location>
</feature>
<dbReference type="PANTHER" id="PTHR43689:SF8">
    <property type="entry name" value="ALPHA_BETA-HYDROLASES SUPERFAMILY PROTEIN"/>
    <property type="match status" value="1"/>
</dbReference>
<comment type="caution">
    <text evidence="2">The sequence shown here is derived from an EMBL/GenBank/DDBJ whole genome shotgun (WGS) entry which is preliminary data.</text>
</comment>
<keyword evidence="2" id="KW-0378">Hydrolase</keyword>
<dbReference type="Proteomes" id="UP001596183">
    <property type="component" value="Unassembled WGS sequence"/>
</dbReference>